<sequence>MSDEANSDSTVAVPRVTTSRIFKLAEPFVTAYFPFSSGIIRTLKTFKNDPEIREFAKECNDYVVDQYNKKSPILRDSIISAKDWSISTINWSTEKTTNSIVAVKNVVQSTPEIVKNVAASTTEKLKPTSAILTSLNDFRISIQTKIWGK</sequence>
<reference evidence="2" key="1">
    <citation type="submission" date="2022-11" db="UniProtKB">
        <authorList>
            <consortium name="WormBaseParasite"/>
        </authorList>
    </citation>
    <scope>IDENTIFICATION</scope>
</reference>
<name>A0AC34QEH7_9BILA</name>
<evidence type="ECO:0000313" key="2">
    <source>
        <dbReference type="WBParaSite" id="JU765_v2.g15583.t1"/>
    </source>
</evidence>
<dbReference type="WBParaSite" id="JU765_v2.g15583.t1">
    <property type="protein sequence ID" value="JU765_v2.g15583.t1"/>
    <property type="gene ID" value="JU765_v2.g15583"/>
</dbReference>
<protein>
    <submittedName>
        <fullName evidence="2">Uncharacterized protein</fullName>
    </submittedName>
</protein>
<accession>A0AC34QEH7</accession>
<dbReference type="Proteomes" id="UP000887576">
    <property type="component" value="Unplaced"/>
</dbReference>
<evidence type="ECO:0000313" key="1">
    <source>
        <dbReference type="Proteomes" id="UP000887576"/>
    </source>
</evidence>
<organism evidence="1 2">
    <name type="scientific">Panagrolaimus sp. JU765</name>
    <dbReference type="NCBI Taxonomy" id="591449"/>
    <lineage>
        <taxon>Eukaryota</taxon>
        <taxon>Metazoa</taxon>
        <taxon>Ecdysozoa</taxon>
        <taxon>Nematoda</taxon>
        <taxon>Chromadorea</taxon>
        <taxon>Rhabditida</taxon>
        <taxon>Tylenchina</taxon>
        <taxon>Panagrolaimomorpha</taxon>
        <taxon>Panagrolaimoidea</taxon>
        <taxon>Panagrolaimidae</taxon>
        <taxon>Panagrolaimus</taxon>
    </lineage>
</organism>
<proteinExistence type="predicted"/>